<protein>
    <submittedName>
        <fullName evidence="3">Exonuclease III</fullName>
    </submittedName>
</protein>
<accession>A0A2P8HDT5</accession>
<evidence type="ECO:0000259" key="2">
    <source>
        <dbReference type="Pfam" id="PF03372"/>
    </source>
</evidence>
<comment type="caution">
    <text evidence="3">The sequence shown here is derived from an EMBL/GenBank/DDBJ whole genome shotgun (WGS) entry which is preliminary data.</text>
</comment>
<feature type="domain" description="Endonuclease/exonuclease/phosphatase" evidence="2">
    <location>
        <begin position="268"/>
        <end position="523"/>
    </location>
</feature>
<dbReference type="PANTHER" id="PTHR41349:SF1">
    <property type="entry name" value="PROTEIN CBG08683"/>
    <property type="match status" value="1"/>
</dbReference>
<keyword evidence="3" id="KW-0378">Hydrolase</keyword>
<dbReference type="Proteomes" id="UP000240971">
    <property type="component" value="Unassembled WGS sequence"/>
</dbReference>
<dbReference type="OrthoDB" id="9794261at2"/>
<dbReference type="Pfam" id="PF03372">
    <property type="entry name" value="Exo_endo_phos"/>
    <property type="match status" value="1"/>
</dbReference>
<evidence type="ECO:0000313" key="4">
    <source>
        <dbReference type="Proteomes" id="UP000240971"/>
    </source>
</evidence>
<dbReference type="Gene3D" id="3.60.10.10">
    <property type="entry name" value="Endonuclease/exonuclease/phosphatase"/>
    <property type="match status" value="1"/>
</dbReference>
<dbReference type="SUPFAM" id="SSF49899">
    <property type="entry name" value="Concanavalin A-like lectins/glucanases"/>
    <property type="match status" value="1"/>
</dbReference>
<dbReference type="AlphaFoldDB" id="A0A2P8HDT5"/>
<dbReference type="EMBL" id="PYAW01000006">
    <property type="protein sequence ID" value="PSL44388.1"/>
    <property type="molecule type" value="Genomic_DNA"/>
</dbReference>
<reference evidence="3 4" key="1">
    <citation type="submission" date="2018-03" db="EMBL/GenBank/DDBJ databases">
        <title>Genomic Encyclopedia of Archaeal and Bacterial Type Strains, Phase II (KMG-II): from individual species to whole genera.</title>
        <authorList>
            <person name="Goeker M."/>
        </authorList>
    </citation>
    <scope>NUCLEOTIDE SEQUENCE [LARGE SCALE GENOMIC DNA]</scope>
    <source>
        <strain evidence="3 4">DSM 24859</strain>
    </source>
</reference>
<feature type="chain" id="PRO_5015188078" evidence="1">
    <location>
        <begin position="24"/>
        <end position="534"/>
    </location>
</feature>
<dbReference type="PANTHER" id="PTHR41349">
    <property type="match status" value="1"/>
</dbReference>
<name>A0A2P8HDT5_CHINA</name>
<keyword evidence="4" id="KW-1185">Reference proteome</keyword>
<gene>
    <name evidence="3" type="ORF">CLV51_106254</name>
</gene>
<evidence type="ECO:0000313" key="3">
    <source>
        <dbReference type="EMBL" id="PSL44388.1"/>
    </source>
</evidence>
<sequence length="534" mass="60184">MKLIKNSIVLIIACIAYYSNVAAQQPAYILDFDKYSFKKVVTPEAEAVYTVDLQQPQFSKGLAGYALDLSANAILRRPVKLEKGALPSFNEKNSFSVQIWLKTLPGALMGTPVMGNKLADDLTTAGWQIYSQENGAWALILNDGKNRYDYKPTAQRQKINDGQWHQIVFTVNRAKQEVWIYLDGRNMAVYNTPGAGSFESDLATVVGGSDEKWEYGSNAQWNAFNGYIDDVKIWDTAIAPDEVHQLYTKYFPDTAASEPYEPKHLKVLSWNIWHGGHRYGQYLGLQRLIETIKSTNADIIGLIETYGSGEVIADSLGYYFYLISANLSIMSRYPIVETITAFRPSNFGGVKLKLDANRDLLFFDTWLHYLPDYADSIVSGNKTAAALMEDEAPTRQTEITTILKYVQPIVRNTDKTPAIMVGDFNSGSHLDWIAATSAIHYDRVIEWPESKAMMNAGFIDSYRKLHINPLLDPGLTWTPRAATSSTKYGVRDRIDFIYYKGINLQPIESRVIDYHPVMFPSDHAAVMTVFELKN</sequence>
<keyword evidence="3" id="KW-0540">Nuclease</keyword>
<dbReference type="InterPro" id="IPR036691">
    <property type="entry name" value="Endo/exonu/phosph_ase_sf"/>
</dbReference>
<dbReference type="Pfam" id="PF13385">
    <property type="entry name" value="Laminin_G_3"/>
    <property type="match status" value="1"/>
</dbReference>
<dbReference type="GO" id="GO:0004553">
    <property type="term" value="F:hydrolase activity, hydrolyzing O-glycosyl compounds"/>
    <property type="evidence" value="ECO:0007669"/>
    <property type="project" value="UniProtKB-ARBA"/>
</dbReference>
<dbReference type="GO" id="GO:0005975">
    <property type="term" value="P:carbohydrate metabolic process"/>
    <property type="evidence" value="ECO:0007669"/>
    <property type="project" value="UniProtKB-ARBA"/>
</dbReference>
<dbReference type="SUPFAM" id="SSF56219">
    <property type="entry name" value="DNase I-like"/>
    <property type="match status" value="1"/>
</dbReference>
<evidence type="ECO:0000256" key="1">
    <source>
        <dbReference type="SAM" id="SignalP"/>
    </source>
</evidence>
<dbReference type="Gene3D" id="2.60.120.200">
    <property type="match status" value="1"/>
</dbReference>
<feature type="signal peptide" evidence="1">
    <location>
        <begin position="1"/>
        <end position="23"/>
    </location>
</feature>
<keyword evidence="1" id="KW-0732">Signal</keyword>
<dbReference type="GO" id="GO:0004527">
    <property type="term" value="F:exonuclease activity"/>
    <property type="evidence" value="ECO:0007669"/>
    <property type="project" value="UniProtKB-KW"/>
</dbReference>
<dbReference type="InterPro" id="IPR013320">
    <property type="entry name" value="ConA-like_dom_sf"/>
</dbReference>
<dbReference type="RefSeq" id="WP_158267138.1">
    <property type="nucleotide sequence ID" value="NZ_PYAW01000006.1"/>
</dbReference>
<proteinExistence type="predicted"/>
<dbReference type="InterPro" id="IPR005135">
    <property type="entry name" value="Endo/exonuclease/phosphatase"/>
</dbReference>
<organism evidence="3 4">
    <name type="scientific">Chitinophaga niastensis</name>
    <dbReference type="NCBI Taxonomy" id="536980"/>
    <lineage>
        <taxon>Bacteria</taxon>
        <taxon>Pseudomonadati</taxon>
        <taxon>Bacteroidota</taxon>
        <taxon>Chitinophagia</taxon>
        <taxon>Chitinophagales</taxon>
        <taxon>Chitinophagaceae</taxon>
        <taxon>Chitinophaga</taxon>
    </lineage>
</organism>
<keyword evidence="3" id="KW-0269">Exonuclease</keyword>